<dbReference type="AlphaFoldDB" id="A0A7S4C235"/>
<evidence type="ECO:0000256" key="1">
    <source>
        <dbReference type="SAM" id="Coils"/>
    </source>
</evidence>
<proteinExistence type="predicted"/>
<name>A0A7S4C235_CHRCT</name>
<feature type="region of interest" description="Disordered" evidence="2">
    <location>
        <begin position="169"/>
        <end position="213"/>
    </location>
</feature>
<gene>
    <name evidence="3" type="ORF">PCAR00345_LOCUS37296</name>
</gene>
<evidence type="ECO:0000313" key="3">
    <source>
        <dbReference type="EMBL" id="CAE0784589.1"/>
    </source>
</evidence>
<reference evidence="3" key="1">
    <citation type="submission" date="2021-01" db="EMBL/GenBank/DDBJ databases">
        <authorList>
            <person name="Corre E."/>
            <person name="Pelletier E."/>
            <person name="Niang G."/>
            <person name="Scheremetjew M."/>
            <person name="Finn R."/>
            <person name="Kale V."/>
            <person name="Holt S."/>
            <person name="Cochrane G."/>
            <person name="Meng A."/>
            <person name="Brown T."/>
            <person name="Cohen L."/>
        </authorList>
    </citation>
    <scope>NUCLEOTIDE SEQUENCE</scope>
    <source>
        <strain evidence="3">CCMP645</strain>
    </source>
</reference>
<feature type="coiled-coil region" evidence="1">
    <location>
        <begin position="16"/>
        <end position="57"/>
    </location>
</feature>
<evidence type="ECO:0000256" key="2">
    <source>
        <dbReference type="SAM" id="MobiDB-lite"/>
    </source>
</evidence>
<protein>
    <submittedName>
        <fullName evidence="3">Uncharacterized protein</fullName>
    </submittedName>
</protein>
<sequence>MGGQDEKWARYDESERKRLEQQLEDQTAVLEEAAAAAAAYKKRCEDAERRAQIAELLTARQASAMKKLAEENLNLLTLISGMPTLRASLANGSAEGDATPRVENESSTARSTFASTMSACSCVSGGSGAVRQEGALHGGVDSMGFSTTWSRVAPDPGLAPVPADLRLISPRAGQRVRPPPSQRKACGHAKSPRPGATIPAAAAQSPRVLHERH</sequence>
<keyword evidence="1" id="KW-0175">Coiled coil</keyword>
<dbReference type="EMBL" id="HBIZ01059591">
    <property type="protein sequence ID" value="CAE0784589.1"/>
    <property type="molecule type" value="Transcribed_RNA"/>
</dbReference>
<accession>A0A7S4C235</accession>
<organism evidence="3">
    <name type="scientific">Chrysotila carterae</name>
    <name type="common">Marine alga</name>
    <name type="synonym">Syracosphaera carterae</name>
    <dbReference type="NCBI Taxonomy" id="13221"/>
    <lineage>
        <taxon>Eukaryota</taxon>
        <taxon>Haptista</taxon>
        <taxon>Haptophyta</taxon>
        <taxon>Prymnesiophyceae</taxon>
        <taxon>Isochrysidales</taxon>
        <taxon>Isochrysidaceae</taxon>
        <taxon>Chrysotila</taxon>
    </lineage>
</organism>